<dbReference type="AlphaFoldDB" id="A0A2W1LKV7"/>
<feature type="transmembrane region" description="Helical" evidence="1">
    <location>
        <begin position="107"/>
        <end position="127"/>
    </location>
</feature>
<dbReference type="GO" id="GO:0016020">
    <property type="term" value="C:membrane"/>
    <property type="evidence" value="ECO:0007669"/>
    <property type="project" value="InterPro"/>
</dbReference>
<feature type="transmembrane region" description="Helical" evidence="1">
    <location>
        <begin position="133"/>
        <end position="155"/>
    </location>
</feature>
<evidence type="ECO:0000313" key="3">
    <source>
        <dbReference type="Proteomes" id="UP000249522"/>
    </source>
</evidence>
<evidence type="ECO:0000313" key="2">
    <source>
        <dbReference type="EMBL" id="PZD95114.1"/>
    </source>
</evidence>
<feature type="transmembrane region" description="Helical" evidence="1">
    <location>
        <begin position="383"/>
        <end position="401"/>
    </location>
</feature>
<proteinExistence type="predicted"/>
<accession>A0A2W1LKV7</accession>
<dbReference type="OrthoDB" id="2447941at2"/>
<keyword evidence="1" id="KW-0812">Transmembrane</keyword>
<reference evidence="2 3" key="1">
    <citation type="submission" date="2018-06" db="EMBL/GenBank/DDBJ databases">
        <title>Paenibacillus imtechensis sp. nov.</title>
        <authorList>
            <person name="Pinnaka A.K."/>
            <person name="Singh H."/>
            <person name="Kaur M."/>
        </authorList>
    </citation>
    <scope>NUCLEOTIDE SEQUENCE [LARGE SCALE GENOMIC DNA]</scope>
    <source>
        <strain evidence="2 3">SMB1</strain>
    </source>
</reference>
<protein>
    <recommendedName>
        <fullName evidence="4">ABC transporter permease</fullName>
    </recommendedName>
</protein>
<feature type="transmembrane region" description="Helical" evidence="1">
    <location>
        <begin position="192"/>
        <end position="209"/>
    </location>
</feature>
<feature type="transmembrane region" description="Helical" evidence="1">
    <location>
        <begin position="358"/>
        <end position="377"/>
    </location>
</feature>
<gene>
    <name evidence="2" type="ORF">DNH61_14585</name>
</gene>
<feature type="transmembrane region" description="Helical" evidence="1">
    <location>
        <begin position="230"/>
        <end position="248"/>
    </location>
</feature>
<dbReference type="RefSeq" id="WP_111147415.1">
    <property type="nucleotide sequence ID" value="NZ_QKRB01000045.1"/>
</dbReference>
<feature type="transmembrane region" description="Helical" evidence="1">
    <location>
        <begin position="57"/>
        <end position="77"/>
    </location>
</feature>
<feature type="transmembrane region" description="Helical" evidence="1">
    <location>
        <begin position="32"/>
        <end position="51"/>
    </location>
</feature>
<comment type="caution">
    <text evidence="2">The sequence shown here is derived from an EMBL/GenBank/DDBJ whole genome shotgun (WGS) entry which is preliminary data.</text>
</comment>
<dbReference type="EMBL" id="QKRB01000045">
    <property type="protein sequence ID" value="PZD95114.1"/>
    <property type="molecule type" value="Genomic_DNA"/>
</dbReference>
<keyword evidence="3" id="KW-1185">Reference proteome</keyword>
<feature type="transmembrane region" description="Helical" evidence="1">
    <location>
        <begin position="307"/>
        <end position="328"/>
    </location>
</feature>
<name>A0A2W1LKV7_9BACL</name>
<dbReference type="Proteomes" id="UP000249522">
    <property type="component" value="Unassembled WGS sequence"/>
</dbReference>
<keyword evidence="1" id="KW-0472">Membrane</keyword>
<dbReference type="InterPro" id="IPR010288">
    <property type="entry name" value="EcsB_ABC"/>
</dbReference>
<dbReference type="Pfam" id="PF05975">
    <property type="entry name" value="EcsB"/>
    <property type="match status" value="1"/>
</dbReference>
<evidence type="ECO:0000256" key="1">
    <source>
        <dbReference type="SAM" id="Phobius"/>
    </source>
</evidence>
<organism evidence="2 3">
    <name type="scientific">Paenibacillus sambharensis</name>
    <dbReference type="NCBI Taxonomy" id="1803190"/>
    <lineage>
        <taxon>Bacteria</taxon>
        <taxon>Bacillati</taxon>
        <taxon>Bacillota</taxon>
        <taxon>Bacilli</taxon>
        <taxon>Bacillales</taxon>
        <taxon>Paenibacillaceae</taxon>
        <taxon>Paenibacillus</taxon>
    </lineage>
</organism>
<feature type="transmembrane region" description="Helical" evidence="1">
    <location>
        <begin position="167"/>
        <end position="186"/>
    </location>
</feature>
<evidence type="ECO:0008006" key="4">
    <source>
        <dbReference type="Google" id="ProtNLM"/>
    </source>
</evidence>
<keyword evidence="1" id="KW-1133">Transmembrane helix</keyword>
<sequence length="414" mass="46678">MDRSLEGLWRRRSADFWKEASPYIRYMLQSGFPAFLSLVGIAFLVSYGSFLRQVPEHYPIALTGAAVLLPFVCWSPLRSWLVPADTVFLMPRESGMKPYILRSARRGLIVTSIWTAVVLIAFLPLYYKGTVPVHPLAAAAVLAVLKCLHAYAAWIERRMTYSSARRLYRLLRWALTIIILVSLFTFPLWKTLLFLLGAAGVVYAALKLPRKHRFPWERLIIEEARTRRGYYRFFSMFIDVPAAGTAVAKRAYLSWLPSLVPYRRRSTYTFLYTQTITRTETGGILLRLTGLGALSSFFAAQSGSLNGWAAVALCCLFTAVLGMQLGAVRHAHRYTVWQHVYPLPVATRFQSLLRAARTAHLICAVLIACFTVIPLALQSLWLPAATAALFVLLYAAVIAPYRLSARMAKENEDD</sequence>
<dbReference type="PIRSF" id="PIRSF037259">
    <property type="entry name" value="EcsB_ABC"/>
    <property type="match status" value="1"/>
</dbReference>